<dbReference type="STRING" id="1123377.GCA_000423885_01355"/>
<evidence type="ECO:0000313" key="2">
    <source>
        <dbReference type="Proteomes" id="UP000308508"/>
    </source>
</evidence>
<keyword evidence="2" id="KW-1185">Reference proteome</keyword>
<evidence type="ECO:0000313" key="1">
    <source>
        <dbReference type="EMBL" id="TLX21564.1"/>
    </source>
</evidence>
<accession>A0A5R9PDI8</accession>
<dbReference type="RefSeq" id="WP_028839047.1">
    <property type="nucleotide sequence ID" value="NZ_SROY01000003.1"/>
</dbReference>
<organism evidence="1 2">
    <name type="scientific">Thermomonas fusca</name>
    <dbReference type="NCBI Taxonomy" id="215690"/>
    <lineage>
        <taxon>Bacteria</taxon>
        <taxon>Pseudomonadati</taxon>
        <taxon>Pseudomonadota</taxon>
        <taxon>Gammaproteobacteria</taxon>
        <taxon>Lysobacterales</taxon>
        <taxon>Lysobacteraceae</taxon>
        <taxon>Thermomonas</taxon>
    </lineage>
</organism>
<dbReference type="Proteomes" id="UP000308508">
    <property type="component" value="Unassembled WGS sequence"/>
</dbReference>
<reference evidence="1 2" key="1">
    <citation type="submission" date="2019-04" db="EMBL/GenBank/DDBJ databases">
        <authorList>
            <person name="Grouzdev D.S."/>
            <person name="Nazina T.N."/>
        </authorList>
    </citation>
    <scope>NUCLEOTIDE SEQUENCE [LARGE SCALE GENOMIC DNA]</scope>
    <source>
        <strain evidence="1 2">SHC 3-19</strain>
    </source>
</reference>
<protein>
    <submittedName>
        <fullName evidence="1">Uncharacterized protein</fullName>
    </submittedName>
</protein>
<gene>
    <name evidence="1" type="ORF">E5S66_08510</name>
</gene>
<dbReference type="EMBL" id="SROY01000003">
    <property type="protein sequence ID" value="TLX21564.1"/>
    <property type="molecule type" value="Genomic_DNA"/>
</dbReference>
<name>A0A5R9PDI8_9GAMM</name>
<comment type="caution">
    <text evidence="1">The sequence shown here is derived from an EMBL/GenBank/DDBJ whole genome shotgun (WGS) entry which is preliminary data.</text>
</comment>
<sequence length="62" mass="6839">MDIHDIALNLFAQLVGAHRGAPLDADARIELGREAYRCAEAFIAAKDLYIRELPVPGGEQIY</sequence>
<proteinExistence type="predicted"/>
<dbReference type="AlphaFoldDB" id="A0A5R9PDI8"/>